<dbReference type="InterPro" id="IPR045851">
    <property type="entry name" value="AMP-bd_C_sf"/>
</dbReference>
<proteinExistence type="predicted"/>
<keyword evidence="4" id="KW-1185">Reference proteome</keyword>
<dbReference type="Pfam" id="PF13193">
    <property type="entry name" value="AMP-binding_C"/>
    <property type="match status" value="1"/>
</dbReference>
<dbReference type="Pfam" id="PF00501">
    <property type="entry name" value="AMP-binding"/>
    <property type="match status" value="1"/>
</dbReference>
<dbReference type="OrthoDB" id="10253869at2759"/>
<dbReference type="PANTHER" id="PTHR24096:SF422">
    <property type="entry name" value="BCDNA.GH02901"/>
    <property type="match status" value="1"/>
</dbReference>
<reference evidence="3" key="1">
    <citation type="journal article" date="2020" name="Stud. Mycol.">
        <title>101 Dothideomycetes genomes: a test case for predicting lifestyles and emergence of pathogens.</title>
        <authorList>
            <person name="Haridas S."/>
            <person name="Albert R."/>
            <person name="Binder M."/>
            <person name="Bloem J."/>
            <person name="Labutti K."/>
            <person name="Salamov A."/>
            <person name="Andreopoulos B."/>
            <person name="Baker S."/>
            <person name="Barry K."/>
            <person name="Bills G."/>
            <person name="Bluhm B."/>
            <person name="Cannon C."/>
            <person name="Castanera R."/>
            <person name="Culley D."/>
            <person name="Daum C."/>
            <person name="Ezra D."/>
            <person name="Gonzalez J."/>
            <person name="Henrissat B."/>
            <person name="Kuo A."/>
            <person name="Liang C."/>
            <person name="Lipzen A."/>
            <person name="Lutzoni F."/>
            <person name="Magnuson J."/>
            <person name="Mondo S."/>
            <person name="Nolan M."/>
            <person name="Ohm R."/>
            <person name="Pangilinan J."/>
            <person name="Park H.-J."/>
            <person name="Ramirez L."/>
            <person name="Alfaro M."/>
            <person name="Sun H."/>
            <person name="Tritt A."/>
            <person name="Yoshinaga Y."/>
            <person name="Zwiers L.-H."/>
            <person name="Turgeon B."/>
            <person name="Goodwin S."/>
            <person name="Spatafora J."/>
            <person name="Crous P."/>
            <person name="Grigoriev I."/>
        </authorList>
    </citation>
    <scope>NUCLEOTIDE SEQUENCE</scope>
    <source>
        <strain evidence="3">CBS 113979</strain>
    </source>
</reference>
<dbReference type="PANTHER" id="PTHR24096">
    <property type="entry name" value="LONG-CHAIN-FATTY-ACID--COA LIGASE"/>
    <property type="match status" value="1"/>
</dbReference>
<dbReference type="SUPFAM" id="SSF56801">
    <property type="entry name" value="Acetyl-CoA synthetase-like"/>
    <property type="match status" value="1"/>
</dbReference>
<evidence type="ECO:0000259" key="2">
    <source>
        <dbReference type="Pfam" id="PF13193"/>
    </source>
</evidence>
<evidence type="ECO:0000313" key="3">
    <source>
        <dbReference type="EMBL" id="KAF1988171.1"/>
    </source>
</evidence>
<evidence type="ECO:0000313" key="4">
    <source>
        <dbReference type="Proteomes" id="UP000800041"/>
    </source>
</evidence>
<dbReference type="InterPro" id="IPR042099">
    <property type="entry name" value="ANL_N_sf"/>
</dbReference>
<feature type="domain" description="AMP-binding enzyme C-terminal" evidence="2">
    <location>
        <begin position="443"/>
        <end position="518"/>
    </location>
</feature>
<dbReference type="GO" id="GO:0016405">
    <property type="term" value="F:CoA-ligase activity"/>
    <property type="evidence" value="ECO:0007669"/>
    <property type="project" value="TreeGrafter"/>
</dbReference>
<name>A0A6G1H4M4_9PEZI</name>
<sequence length="557" mass="61156">MVFHSKFPGVARPTQDVFNYIFSRRGNYPADKIMYKTDSGNRTLTLAELEHKSRQLATTLVEKYGIKPQDTVSILATDCILYPVFYLSILAAGAVVELIPLQKELGLGDVTARMEQAEAKVLITDPTYLSMGNQAAAKVGAKVLVPETEPELFHDSVKEYHDFKIDDEETSGNTIAFLNRTSGSTGGKMKSVITTHAHFIAIMEATLYTIPANTDPEKDVWCSSLSLGFFINAKLHIGLNILLGIPVVLMDSPFGPDNMDIIERHGITFLFIPPPVAASLAKHDDSEKEVDVSSMKWMLSAGAAVNPNLAASTAKRLNGVHLDSEWGTTETLLIAIQMEGHDSPKGTAGKLVNGIEAKVLDTTTGEELGPNDEGEIWIRNHACEFRGYHNNDEANASTFDKDGWFISGDFGHIDEDNNVYIADRMKELIRVGGGYGVHIAAPELENVLFEHPAVSQVIVTGVPDEKAGEEYPTAFVILKADWEDKIDMALVSLTKLANQKLTGLQKLTGGFVFMPKFPQISFKINRRAMKLMAVEENNKREAANVKDAGLPRYIEVA</sequence>
<dbReference type="EMBL" id="ML977149">
    <property type="protein sequence ID" value="KAF1988171.1"/>
    <property type="molecule type" value="Genomic_DNA"/>
</dbReference>
<dbReference type="Gene3D" id="3.40.50.12780">
    <property type="entry name" value="N-terminal domain of ligase-like"/>
    <property type="match status" value="1"/>
</dbReference>
<organism evidence="3 4">
    <name type="scientific">Aulographum hederae CBS 113979</name>
    <dbReference type="NCBI Taxonomy" id="1176131"/>
    <lineage>
        <taxon>Eukaryota</taxon>
        <taxon>Fungi</taxon>
        <taxon>Dikarya</taxon>
        <taxon>Ascomycota</taxon>
        <taxon>Pezizomycotina</taxon>
        <taxon>Dothideomycetes</taxon>
        <taxon>Pleosporomycetidae</taxon>
        <taxon>Aulographales</taxon>
        <taxon>Aulographaceae</taxon>
    </lineage>
</organism>
<accession>A0A6G1H4M4</accession>
<protein>
    <submittedName>
        <fullName evidence="3">AMP-binding enzyme domain-containing protein</fullName>
    </submittedName>
</protein>
<dbReference type="AlphaFoldDB" id="A0A6G1H4M4"/>
<feature type="domain" description="AMP-dependent synthetase/ligase" evidence="1">
    <location>
        <begin position="27"/>
        <end position="388"/>
    </location>
</feature>
<dbReference type="InterPro" id="IPR025110">
    <property type="entry name" value="AMP-bd_C"/>
</dbReference>
<dbReference type="Gene3D" id="3.30.300.30">
    <property type="match status" value="1"/>
</dbReference>
<gene>
    <name evidence="3" type="ORF">K402DRAFT_391940</name>
</gene>
<dbReference type="Proteomes" id="UP000800041">
    <property type="component" value="Unassembled WGS sequence"/>
</dbReference>
<evidence type="ECO:0000259" key="1">
    <source>
        <dbReference type="Pfam" id="PF00501"/>
    </source>
</evidence>
<dbReference type="InterPro" id="IPR000873">
    <property type="entry name" value="AMP-dep_synth/lig_dom"/>
</dbReference>